<keyword evidence="5" id="KW-0325">Glycoprotein</keyword>
<evidence type="ECO:0000256" key="6">
    <source>
        <dbReference type="SAM" id="SignalP"/>
    </source>
</evidence>
<protein>
    <recommendedName>
        <fullName evidence="8">Receptor L-domain domain-containing protein</fullName>
    </recommendedName>
</protein>
<dbReference type="SUPFAM" id="SSF52058">
    <property type="entry name" value="L domain-like"/>
    <property type="match status" value="2"/>
</dbReference>
<dbReference type="EMBL" id="FLUM01000003">
    <property type="protein sequence ID" value="SBW07471.1"/>
    <property type="molecule type" value="Genomic_DNA"/>
</dbReference>
<organism evidence="7">
    <name type="scientific">uncultured Dysgonomonas sp</name>
    <dbReference type="NCBI Taxonomy" id="206096"/>
    <lineage>
        <taxon>Bacteria</taxon>
        <taxon>Pseudomonadati</taxon>
        <taxon>Bacteroidota</taxon>
        <taxon>Bacteroidia</taxon>
        <taxon>Bacteroidales</taxon>
        <taxon>Dysgonomonadaceae</taxon>
        <taxon>Dysgonomonas</taxon>
        <taxon>environmental samples</taxon>
    </lineage>
</organism>
<dbReference type="PANTHER" id="PTHR31018:SF3">
    <property type="entry name" value="RECEPTOR PROTEIN-TYROSINE KINASE"/>
    <property type="match status" value="1"/>
</dbReference>
<evidence type="ECO:0000256" key="4">
    <source>
        <dbReference type="ARBA" id="ARBA00022729"/>
    </source>
</evidence>
<dbReference type="Gene3D" id="2.60.40.2340">
    <property type="match status" value="1"/>
</dbReference>
<dbReference type="PANTHER" id="PTHR31018">
    <property type="entry name" value="SPORULATION-SPECIFIC PROTEIN-RELATED"/>
    <property type="match status" value="1"/>
</dbReference>
<proteinExistence type="predicted"/>
<keyword evidence="2" id="KW-0134">Cell wall</keyword>
<gene>
    <name evidence="7" type="ORF">KL86DYS1_31675</name>
</gene>
<name>A0A212K6Y8_9BACT</name>
<dbReference type="InterPro" id="IPR051648">
    <property type="entry name" value="CWI-Assembly_Regulator"/>
</dbReference>
<sequence>MNINKTGIILLSLLGMLSFSACSNDDSDFDGGDSYITAFRLKQGDVTLNASISQNTIVVTAPENLLLSGATANVLLSENAKMEPDPATITDWDTDQSFVVTAYNGTKSTYNYHVERNVVSREGDVILLTQAEVDEFATLGLARINGSLTIGAATGADSVYSLKPLAGLRTIDFNLIINPTFAGNSLEGLENLERVGSLQIGQVKGLKTVDFAKLGSIMTNLVINGANIRSAKFPELKNIDRALQIQNTDSLVEMSFPKLQNIVENMTIQGSWNMNKLAAVDFPKLEKIGGNLNITQWKEAKSVNFPVLKNVTTLSITSLSKMESLALPQLGSLPGDVTISACDLLVNVDITSLKTISGNLRLENVNIEDLKGLKSLESVDKELFISNMPKLKSTKDMKSLKSVGGRIYISSWPVLEDNIDGLSLLNSVGGDIIISQVSFKKFSGFSLSQANKISLYGNNLTSITEVDLRNINMNGLELYNITTPFTLKGKDICGYDVTWGNCNIKSLEGFKELKSLNFTTDMNTMAEATISVEKIQGNLSLSTYGLDKVSLPNLKEVGGMFYLSSAPKAIELPLLKKTGTANIDASSMQKFSMPVLETIDGDCAITSGGYNSDNLSEIDMPKLTTVNGSLNISGYSSYYGNSKLTNLNGFRVLKNVKEITVSYNSSLSDFSGLKDILSSVTASSWNVFNNAYNPTYQDMLDGKYKEQ</sequence>
<evidence type="ECO:0000313" key="7">
    <source>
        <dbReference type="EMBL" id="SBW07471.1"/>
    </source>
</evidence>
<dbReference type="GO" id="GO:0030313">
    <property type="term" value="C:cell envelope"/>
    <property type="evidence" value="ECO:0007669"/>
    <property type="project" value="UniProtKB-SubCell"/>
</dbReference>
<accession>A0A212K6Y8</accession>
<dbReference type="InterPro" id="IPR036941">
    <property type="entry name" value="Rcpt_L-dom_sf"/>
</dbReference>
<evidence type="ECO:0000256" key="2">
    <source>
        <dbReference type="ARBA" id="ARBA00022512"/>
    </source>
</evidence>
<comment type="subcellular location">
    <subcellularLocation>
        <location evidence="1">Secreted</location>
        <location evidence="1">Cell wall</location>
    </subcellularLocation>
</comment>
<evidence type="ECO:0000256" key="3">
    <source>
        <dbReference type="ARBA" id="ARBA00022525"/>
    </source>
</evidence>
<evidence type="ECO:0000256" key="5">
    <source>
        <dbReference type="ARBA" id="ARBA00023180"/>
    </source>
</evidence>
<keyword evidence="3" id="KW-0964">Secreted</keyword>
<dbReference type="RefSeq" id="WP_296944737.1">
    <property type="nucleotide sequence ID" value="NZ_LT599032.1"/>
</dbReference>
<reference evidence="7" key="1">
    <citation type="submission" date="2016-04" db="EMBL/GenBank/DDBJ databases">
        <authorList>
            <person name="Evans L.H."/>
            <person name="Alamgir A."/>
            <person name="Owens N."/>
            <person name="Weber N.D."/>
            <person name="Virtaneva K."/>
            <person name="Barbian K."/>
            <person name="Babar A."/>
            <person name="Rosenke K."/>
        </authorList>
    </citation>
    <scope>NUCLEOTIDE SEQUENCE</scope>
    <source>
        <strain evidence="7">86-1</strain>
    </source>
</reference>
<evidence type="ECO:0000256" key="1">
    <source>
        <dbReference type="ARBA" id="ARBA00004191"/>
    </source>
</evidence>
<feature type="signal peptide" evidence="6">
    <location>
        <begin position="1"/>
        <end position="23"/>
    </location>
</feature>
<keyword evidence="4 6" id="KW-0732">Signal</keyword>
<dbReference type="AlphaFoldDB" id="A0A212K6Y8"/>
<dbReference type="Gene3D" id="3.80.20.20">
    <property type="entry name" value="Receptor L-domain"/>
    <property type="match status" value="1"/>
</dbReference>
<feature type="chain" id="PRO_5012849441" description="Receptor L-domain domain-containing protein" evidence="6">
    <location>
        <begin position="24"/>
        <end position="707"/>
    </location>
</feature>
<evidence type="ECO:0008006" key="8">
    <source>
        <dbReference type="Google" id="ProtNLM"/>
    </source>
</evidence>
<dbReference type="PROSITE" id="PS51257">
    <property type="entry name" value="PROKAR_LIPOPROTEIN"/>
    <property type="match status" value="1"/>
</dbReference>